<keyword evidence="14" id="KW-1185">Reference proteome</keyword>
<evidence type="ECO:0000259" key="12">
    <source>
        <dbReference type="PROSITE" id="PS51029"/>
    </source>
</evidence>
<keyword evidence="4" id="KW-0805">Transcription regulation</keyword>
<proteinExistence type="inferred from homology"/>
<feature type="domain" description="MADF" evidence="12">
    <location>
        <begin position="81"/>
        <end position="182"/>
    </location>
</feature>
<comment type="subcellular location">
    <subcellularLocation>
        <location evidence="1">Nucleus</location>
    </subcellularLocation>
</comment>
<feature type="region of interest" description="Disordered" evidence="11">
    <location>
        <begin position="188"/>
        <end position="259"/>
    </location>
</feature>
<comment type="subunit">
    <text evidence="9">Part of the SNAPc complex composed of 5 subunits: SNAPC1, SNAPC2, SNAPC3, SNAPC4 and SNAPC5. SNAPC3 interacts with SNAPC1.</text>
</comment>
<organism evidence="13 14">
    <name type="scientific">Ranitomeya imitator</name>
    <name type="common">mimic poison frog</name>
    <dbReference type="NCBI Taxonomy" id="111125"/>
    <lineage>
        <taxon>Eukaryota</taxon>
        <taxon>Metazoa</taxon>
        <taxon>Chordata</taxon>
        <taxon>Craniata</taxon>
        <taxon>Vertebrata</taxon>
        <taxon>Euteleostomi</taxon>
        <taxon>Amphibia</taxon>
        <taxon>Batrachia</taxon>
        <taxon>Anura</taxon>
        <taxon>Neobatrachia</taxon>
        <taxon>Hyloidea</taxon>
        <taxon>Dendrobatidae</taxon>
        <taxon>Dendrobatinae</taxon>
        <taxon>Ranitomeya</taxon>
    </lineage>
</organism>
<keyword evidence="6" id="KW-0804">Transcription</keyword>
<comment type="similarity">
    <text evidence="2">Belongs to the SNAPC3/SRD2 family.</text>
</comment>
<evidence type="ECO:0000256" key="11">
    <source>
        <dbReference type="SAM" id="MobiDB-lite"/>
    </source>
</evidence>
<gene>
    <name evidence="13" type="ORF">RIMI_LOCUS2544074</name>
</gene>
<dbReference type="PANTHER" id="PTHR13421">
    <property type="entry name" value="SNRNA-ACTIVATING PROTEIN COMPLEX SUBUNIT 3"/>
    <property type="match status" value="1"/>
</dbReference>
<dbReference type="PROSITE" id="PS51029">
    <property type="entry name" value="MADF"/>
    <property type="match status" value="1"/>
</dbReference>
<feature type="compositionally biased region" description="Polar residues" evidence="11">
    <location>
        <begin position="233"/>
        <end position="246"/>
    </location>
</feature>
<evidence type="ECO:0000256" key="4">
    <source>
        <dbReference type="ARBA" id="ARBA00023015"/>
    </source>
</evidence>
<feature type="compositionally biased region" description="Low complexity" evidence="11">
    <location>
        <begin position="211"/>
        <end position="227"/>
    </location>
</feature>
<feature type="non-terminal residue" evidence="13">
    <location>
        <position position="1"/>
    </location>
</feature>
<dbReference type="EMBL" id="CAUEEQ010003581">
    <property type="protein sequence ID" value="CAJ0925567.1"/>
    <property type="molecule type" value="Genomic_DNA"/>
</dbReference>
<protein>
    <recommendedName>
        <fullName evidence="3">snRNA-activating protein complex subunit 3</fullName>
    </recommendedName>
    <alternativeName>
        <fullName evidence="10">Small nuclear RNA-activating complex polypeptide 3</fullName>
    </alternativeName>
</protein>
<keyword evidence="7" id="KW-0539">Nucleus</keyword>
<evidence type="ECO:0000313" key="13">
    <source>
        <dbReference type="EMBL" id="CAJ0925567.1"/>
    </source>
</evidence>
<evidence type="ECO:0000256" key="2">
    <source>
        <dbReference type="ARBA" id="ARBA00010410"/>
    </source>
</evidence>
<evidence type="ECO:0000256" key="6">
    <source>
        <dbReference type="ARBA" id="ARBA00023163"/>
    </source>
</evidence>
<evidence type="ECO:0000256" key="8">
    <source>
        <dbReference type="ARBA" id="ARBA00025193"/>
    </source>
</evidence>
<dbReference type="InterPro" id="IPR006578">
    <property type="entry name" value="MADF-dom"/>
</dbReference>
<evidence type="ECO:0000313" key="14">
    <source>
        <dbReference type="Proteomes" id="UP001176940"/>
    </source>
</evidence>
<keyword evidence="5" id="KW-0238">DNA-binding</keyword>
<comment type="caution">
    <text evidence="13">The sequence shown here is derived from an EMBL/GenBank/DDBJ whole genome shotgun (WGS) entry which is preliminary data.</text>
</comment>
<dbReference type="PANTHER" id="PTHR13421:SF16">
    <property type="entry name" value="SNRNA-ACTIVATING PROTEIN COMPLEX SUBUNIT 3"/>
    <property type="match status" value="1"/>
</dbReference>
<name>A0ABN9KYW6_9NEOB</name>
<dbReference type="InterPro" id="IPR022042">
    <property type="entry name" value="snRNA-activating_su3"/>
</dbReference>
<dbReference type="SMART" id="SM00595">
    <property type="entry name" value="MADF"/>
    <property type="match status" value="1"/>
</dbReference>
<evidence type="ECO:0000256" key="5">
    <source>
        <dbReference type="ARBA" id="ARBA00023125"/>
    </source>
</evidence>
<reference evidence="13" key="1">
    <citation type="submission" date="2023-07" db="EMBL/GenBank/DDBJ databases">
        <authorList>
            <person name="Stuckert A."/>
        </authorList>
    </citation>
    <scope>NUCLEOTIDE SEQUENCE</scope>
</reference>
<evidence type="ECO:0000256" key="1">
    <source>
        <dbReference type="ARBA" id="ARBA00004123"/>
    </source>
</evidence>
<evidence type="ECO:0000256" key="3">
    <source>
        <dbReference type="ARBA" id="ARBA00013634"/>
    </source>
</evidence>
<dbReference type="Proteomes" id="UP001176940">
    <property type="component" value="Unassembled WGS sequence"/>
</dbReference>
<comment type="function">
    <text evidence="8">Part of the SNAPc complex required for the transcription of both RNA polymerase II and III small-nuclear RNA genes. Binds to the proximal sequence element (PSE), a non-TATA-box basal promoter element common to these 2 types of genes. Recruits TBP and BRF2 to the U6 snRNA TATA box.</text>
</comment>
<evidence type="ECO:0000256" key="10">
    <source>
        <dbReference type="ARBA" id="ARBA00029606"/>
    </source>
</evidence>
<evidence type="ECO:0000256" key="7">
    <source>
        <dbReference type="ARBA" id="ARBA00023242"/>
    </source>
</evidence>
<dbReference type="Pfam" id="PF10545">
    <property type="entry name" value="MADF_DNA_bdg"/>
    <property type="match status" value="1"/>
</dbReference>
<sequence>ESRGLGARPEDPSHLVDEGELLITLNLVYPVVFHKVLLFKLEYFMCDASFLIMSSTEDQSSHSGPETEVPQREEELIDNDLFIPLVQERVALWDTREQQHSDAVVIRWLWNEVAQALMYDWDNATSRVRKAFLIKVKTRWHSMKDHFSKDLRQEIQVRIGSAARIGKYKFHRVLSFLRPVLAQRTSTLKPGSSSGVVPQRTATDQSQLSTSEAASGSASQSGEQAAGPLDVPLSQSSATFLGGSSRQRQKASDRSPELGLPEWGNDLNHIFNPFLTSDGIHKTYKPYETFMVLGSQRLTELRDAINCVSDLQIGGEFSNNPDLAPENVCKDLFKSAFFFFEGIFYNDMRYPECRDISRTTIEWSESRDRGYGKFQATKMEDFTFNDLNIKIGFPYMYCHQGDCEHIVTFTDIRLIHHEDCLDRRRYPMHVRKHWFWTRKCNVCKVYVAKWVTNQDSLAPDDPCFFCDVCFRMLHYDTEGNKLGDFVAYAYVDTGTFN</sequence>
<dbReference type="Pfam" id="PF12251">
    <property type="entry name" value="SNAPC3"/>
    <property type="match status" value="1"/>
</dbReference>
<evidence type="ECO:0000256" key="9">
    <source>
        <dbReference type="ARBA" id="ARBA00025958"/>
    </source>
</evidence>
<feature type="compositionally biased region" description="Polar residues" evidence="11">
    <location>
        <begin position="188"/>
        <end position="210"/>
    </location>
</feature>
<accession>A0ABN9KYW6</accession>